<evidence type="ECO:0000256" key="1">
    <source>
        <dbReference type="SAM" id="MobiDB-lite"/>
    </source>
</evidence>
<evidence type="ECO:0008006" key="4">
    <source>
        <dbReference type="Google" id="ProtNLM"/>
    </source>
</evidence>
<feature type="compositionally biased region" description="Basic and acidic residues" evidence="1">
    <location>
        <begin position="20"/>
        <end position="31"/>
    </location>
</feature>
<dbReference type="Proteomes" id="UP000295601">
    <property type="component" value="Unassembled WGS sequence"/>
</dbReference>
<name>A0A4V3CY23_9MICO</name>
<sequence>MSQDHSAEQADQESTETPAEDMRAKFREALAKKNARNQGGRANLDGKSAVRGSSSGPVQQREFRRKSGG</sequence>
<dbReference type="AlphaFoldDB" id="A0A4V3CY23"/>
<comment type="caution">
    <text evidence="2">The sequence shown here is derived from an EMBL/GenBank/DDBJ whole genome shotgun (WGS) entry which is preliminary data.</text>
</comment>
<feature type="region of interest" description="Disordered" evidence="1">
    <location>
        <begin position="1"/>
        <end position="69"/>
    </location>
</feature>
<organism evidence="2 3">
    <name type="scientific">Leucobacter luti</name>
    <dbReference type="NCBI Taxonomy" id="340320"/>
    <lineage>
        <taxon>Bacteria</taxon>
        <taxon>Bacillati</taxon>
        <taxon>Actinomycetota</taxon>
        <taxon>Actinomycetes</taxon>
        <taxon>Micrococcales</taxon>
        <taxon>Microbacteriaceae</taxon>
        <taxon>Leucobacter</taxon>
    </lineage>
</organism>
<evidence type="ECO:0000313" key="3">
    <source>
        <dbReference type="Proteomes" id="UP000295601"/>
    </source>
</evidence>
<dbReference type="Pfam" id="PF17227">
    <property type="entry name" value="DUF5302"/>
    <property type="match status" value="1"/>
</dbReference>
<protein>
    <recommendedName>
        <fullName evidence="4">DUF5302 domain-containing protein</fullName>
    </recommendedName>
</protein>
<keyword evidence="3" id="KW-1185">Reference proteome</keyword>
<dbReference type="EMBL" id="SNYA01000004">
    <property type="protein sequence ID" value="TDP92478.1"/>
    <property type="molecule type" value="Genomic_DNA"/>
</dbReference>
<dbReference type="RefSeq" id="WP_132203375.1">
    <property type="nucleotide sequence ID" value="NZ_CP080492.1"/>
</dbReference>
<dbReference type="OrthoDB" id="4319558at2"/>
<accession>A0A4V3CY23</accession>
<proteinExistence type="predicted"/>
<dbReference type="InterPro" id="IPR035172">
    <property type="entry name" value="DUF5302"/>
</dbReference>
<reference evidence="2 3" key="1">
    <citation type="submission" date="2019-03" db="EMBL/GenBank/DDBJ databases">
        <title>Genomic analyses of the natural microbiome of Caenorhabditis elegans.</title>
        <authorList>
            <person name="Samuel B."/>
        </authorList>
    </citation>
    <scope>NUCLEOTIDE SEQUENCE [LARGE SCALE GENOMIC DNA]</scope>
    <source>
        <strain evidence="2 3">JUb18</strain>
    </source>
</reference>
<gene>
    <name evidence="2" type="ORF">EDF62_1692</name>
</gene>
<evidence type="ECO:0000313" key="2">
    <source>
        <dbReference type="EMBL" id="TDP92478.1"/>
    </source>
</evidence>